<protein>
    <submittedName>
        <fullName evidence="2">Type VI secretion system contractile sheath small subunit</fullName>
    </submittedName>
</protein>
<dbReference type="EMBL" id="VFIO01000010">
    <property type="protein sequence ID" value="TWR86912.1"/>
    <property type="molecule type" value="Genomic_DNA"/>
</dbReference>
<organism evidence="2 3">
    <name type="scientific">Pseudomonas saxonica</name>
    <dbReference type="NCBI Taxonomy" id="2600598"/>
    <lineage>
        <taxon>Bacteria</taxon>
        <taxon>Pseudomonadati</taxon>
        <taxon>Pseudomonadota</taxon>
        <taxon>Gammaproteobacteria</taxon>
        <taxon>Pseudomonadales</taxon>
        <taxon>Pseudomonadaceae</taxon>
        <taxon>Pseudomonas</taxon>
    </lineage>
</organism>
<evidence type="ECO:0000313" key="4">
    <source>
        <dbReference type="Proteomes" id="UP000318428"/>
    </source>
</evidence>
<dbReference type="OrthoDB" id="7025878at2"/>
<evidence type="ECO:0000313" key="3">
    <source>
        <dbReference type="Proteomes" id="UP000317901"/>
    </source>
</evidence>
<dbReference type="AlphaFoldDB" id="A0A5C5Q274"/>
<evidence type="ECO:0000313" key="1">
    <source>
        <dbReference type="EMBL" id="TWR86912.1"/>
    </source>
</evidence>
<dbReference type="Proteomes" id="UP000317901">
    <property type="component" value="Unassembled WGS sequence"/>
</dbReference>
<gene>
    <name evidence="2" type="ORF">FJD37_05345</name>
    <name evidence="1" type="ORF">FJD38_20390</name>
</gene>
<dbReference type="RefSeq" id="WP_122783643.1">
    <property type="nucleotide sequence ID" value="NZ_VFIO01000010.1"/>
</dbReference>
<proteinExistence type="predicted"/>
<accession>A0A5C5Q274</accession>
<sequence>MSYSLFAQTKPALEPDVCGAAPTPDCPDPIDAPELSRLVKLRDALLMLKVPLANNESLRDVIEGRLLNNEVYERVLGKLASENPNHVSATPP</sequence>
<name>A0A5C5Q274_9PSED</name>
<reference evidence="3 4" key="1">
    <citation type="submission" date="2019-06" db="EMBL/GenBank/DDBJ databases">
        <title>Pseudomonas bimorpha sp. nov. isolated from bovine raw milk and skim milk concentrate.</title>
        <authorList>
            <person name="Hofmann K."/>
            <person name="Huptas C."/>
            <person name="Doll E."/>
            <person name="Scherer S."/>
            <person name="Wenning M."/>
        </authorList>
    </citation>
    <scope>NUCLEOTIDE SEQUENCE [LARGE SCALE GENOMIC DNA]</scope>
    <source>
        <strain evidence="1 4">DSM 108989</strain>
        <strain evidence="2 3">DSM 108990</strain>
    </source>
</reference>
<dbReference type="EMBL" id="VFIP01000007">
    <property type="protein sequence ID" value="TWR98083.1"/>
    <property type="molecule type" value="Genomic_DNA"/>
</dbReference>
<comment type="caution">
    <text evidence="2">The sequence shown here is derived from an EMBL/GenBank/DDBJ whole genome shotgun (WGS) entry which is preliminary data.</text>
</comment>
<keyword evidence="4" id="KW-1185">Reference proteome</keyword>
<evidence type="ECO:0000313" key="2">
    <source>
        <dbReference type="EMBL" id="TWR98083.1"/>
    </source>
</evidence>
<dbReference type="Proteomes" id="UP000318428">
    <property type="component" value="Unassembled WGS sequence"/>
</dbReference>